<feature type="transmembrane region" description="Helical" evidence="1">
    <location>
        <begin position="20"/>
        <end position="41"/>
    </location>
</feature>
<evidence type="ECO:0000313" key="3">
    <source>
        <dbReference type="Proteomes" id="UP000466345"/>
    </source>
</evidence>
<keyword evidence="3" id="KW-1185">Reference proteome</keyword>
<gene>
    <name evidence="2" type="ORF">SRB5_36470</name>
</gene>
<name>A0A7K0CJ38_9ACTN</name>
<dbReference type="EMBL" id="WEGJ01000013">
    <property type="protein sequence ID" value="MQY13499.1"/>
    <property type="molecule type" value="Genomic_DNA"/>
</dbReference>
<protein>
    <recommendedName>
        <fullName evidence="4">PH domain-containing protein</fullName>
    </recommendedName>
</protein>
<evidence type="ECO:0000256" key="1">
    <source>
        <dbReference type="SAM" id="Phobius"/>
    </source>
</evidence>
<proteinExistence type="predicted"/>
<comment type="caution">
    <text evidence="2">The sequence shown here is derived from an EMBL/GenBank/DDBJ whole genome shotgun (WGS) entry which is preliminary data.</text>
</comment>
<keyword evidence="1" id="KW-0812">Transmembrane</keyword>
<dbReference type="Proteomes" id="UP000466345">
    <property type="component" value="Unassembled WGS sequence"/>
</dbReference>
<feature type="transmembrane region" description="Helical" evidence="1">
    <location>
        <begin position="53"/>
        <end position="72"/>
    </location>
</feature>
<sequence>MGALVRRYEVDRRRARDLSVVMAVLGPVGVVIGVMLALRSGQFADPAASNNPLPFVVAGLGAGAVIVGGLGIRSWLAYPDAAFEVYEHGLVRLRGDKRKAVRWEEVSEVADYSRTSWVGGAVSLSLRRADGTSFSATGLVEDPEHFVAAIHAAVAAARESRPR</sequence>
<reference evidence="2 3" key="1">
    <citation type="submission" date="2019-10" db="EMBL/GenBank/DDBJ databases">
        <title>Streptomyces smaragdinus sp. nov. and Streptomyces fabii sp. nov., isolated from the gut of fungus growing-termite Macrotermes natalensis.</title>
        <authorList>
            <person name="Schwitalla J."/>
            <person name="Benndorf R."/>
            <person name="Martin K."/>
            <person name="De Beer W."/>
            <person name="Kaster A.-K."/>
            <person name="Vollmers J."/>
            <person name="Poulsen M."/>
            <person name="Beemelmanns C."/>
        </authorList>
    </citation>
    <scope>NUCLEOTIDE SEQUENCE [LARGE SCALE GENOMIC DNA]</scope>
    <source>
        <strain evidence="2 3">RB5</strain>
    </source>
</reference>
<organism evidence="2 3">
    <name type="scientific">Streptomyces smaragdinus</name>
    <dbReference type="NCBI Taxonomy" id="2585196"/>
    <lineage>
        <taxon>Bacteria</taxon>
        <taxon>Bacillati</taxon>
        <taxon>Actinomycetota</taxon>
        <taxon>Actinomycetes</taxon>
        <taxon>Kitasatosporales</taxon>
        <taxon>Streptomycetaceae</taxon>
        <taxon>Streptomyces</taxon>
    </lineage>
</organism>
<keyword evidence="1" id="KW-0472">Membrane</keyword>
<dbReference type="AlphaFoldDB" id="A0A7K0CJ38"/>
<accession>A0A7K0CJ38</accession>
<evidence type="ECO:0000313" key="2">
    <source>
        <dbReference type="EMBL" id="MQY13499.1"/>
    </source>
</evidence>
<evidence type="ECO:0008006" key="4">
    <source>
        <dbReference type="Google" id="ProtNLM"/>
    </source>
</evidence>
<keyword evidence="1" id="KW-1133">Transmembrane helix</keyword>